<dbReference type="EMBL" id="JAVREN010000008">
    <property type="protein sequence ID" value="MDT0306847.1"/>
    <property type="molecule type" value="Genomic_DNA"/>
</dbReference>
<feature type="compositionally biased region" description="Low complexity" evidence="1">
    <location>
        <begin position="192"/>
        <end position="206"/>
    </location>
</feature>
<organism evidence="2 3">
    <name type="scientific">Streptomyces boetiae</name>
    <dbReference type="NCBI Taxonomy" id="3075541"/>
    <lineage>
        <taxon>Bacteria</taxon>
        <taxon>Bacillati</taxon>
        <taxon>Actinomycetota</taxon>
        <taxon>Actinomycetes</taxon>
        <taxon>Kitasatosporales</taxon>
        <taxon>Streptomycetaceae</taxon>
        <taxon>Streptomyces</taxon>
    </lineage>
</organism>
<reference evidence="3" key="1">
    <citation type="submission" date="2023-07" db="EMBL/GenBank/DDBJ databases">
        <title>30 novel species of actinomycetes from the DSMZ collection.</title>
        <authorList>
            <person name="Nouioui I."/>
        </authorList>
    </citation>
    <scope>NUCLEOTIDE SEQUENCE [LARGE SCALE GENOMIC DNA]</scope>
    <source>
        <strain evidence="3">DSM 44917</strain>
    </source>
</reference>
<evidence type="ECO:0000256" key="1">
    <source>
        <dbReference type="SAM" id="MobiDB-lite"/>
    </source>
</evidence>
<comment type="caution">
    <text evidence="2">The sequence shown here is derived from an EMBL/GenBank/DDBJ whole genome shotgun (WGS) entry which is preliminary data.</text>
</comment>
<keyword evidence="3" id="KW-1185">Reference proteome</keyword>
<feature type="compositionally biased region" description="Basic residues" evidence="1">
    <location>
        <begin position="291"/>
        <end position="304"/>
    </location>
</feature>
<evidence type="ECO:0000313" key="3">
    <source>
        <dbReference type="Proteomes" id="UP001183388"/>
    </source>
</evidence>
<sequence length="304" mass="31181">MSPVTHPDDGTGRPAPGSVPHAWRNALFWRWAPALPRPLRDGFLKILQAAGAAANAAGQLRFSDTGRPIRLRDLAGAACVDEKDARRYLAAAVEAGVMAVEGGRGRGRSTLYALVMTLHPDWDAAAEALRSTRRAPRKPPPWTEENGGPAPEPTPGPGDGSSGDTPPNQNGGHTPEPEPVGADEVRGTHPRPGSGDTPPTGSGDTPPNIPGVPRETPHDEVSVGPQPPTAPGPAVPPAPAESPPPPAADAPAASPGAPTRCPGCGGALIALAGRTPRAVCGACSRTSTPRPRPRPGRRRTPRTA</sequence>
<accession>A0ABU2L658</accession>
<name>A0ABU2L658_9ACTN</name>
<protein>
    <submittedName>
        <fullName evidence="2">Uncharacterized protein</fullName>
    </submittedName>
</protein>
<feature type="compositionally biased region" description="Low complexity" evidence="1">
    <location>
        <begin position="249"/>
        <end position="258"/>
    </location>
</feature>
<gene>
    <name evidence="2" type="ORF">RM780_07705</name>
</gene>
<dbReference type="RefSeq" id="WP_311629786.1">
    <property type="nucleotide sequence ID" value="NZ_JAVREN010000008.1"/>
</dbReference>
<proteinExistence type="predicted"/>
<evidence type="ECO:0000313" key="2">
    <source>
        <dbReference type="EMBL" id="MDT0306847.1"/>
    </source>
</evidence>
<feature type="compositionally biased region" description="Pro residues" evidence="1">
    <location>
        <begin position="225"/>
        <end position="248"/>
    </location>
</feature>
<dbReference type="Proteomes" id="UP001183388">
    <property type="component" value="Unassembled WGS sequence"/>
</dbReference>
<feature type="region of interest" description="Disordered" evidence="1">
    <location>
        <begin position="129"/>
        <end position="264"/>
    </location>
</feature>
<feature type="region of interest" description="Disordered" evidence="1">
    <location>
        <begin position="280"/>
        <end position="304"/>
    </location>
</feature>